<dbReference type="InterPro" id="IPR026444">
    <property type="entry name" value="Secre_tail"/>
</dbReference>
<evidence type="ECO:0000259" key="2">
    <source>
        <dbReference type="Pfam" id="PF18962"/>
    </source>
</evidence>
<dbReference type="OrthoDB" id="1110367at2"/>
<dbReference type="AlphaFoldDB" id="A0A4Q1K7P6"/>
<proteinExistence type="predicted"/>
<keyword evidence="4" id="KW-1185">Reference proteome</keyword>
<dbReference type="RefSeq" id="WP_129433577.1">
    <property type="nucleotide sequence ID" value="NZ_SBKO01000001.1"/>
</dbReference>
<feature type="domain" description="Secretion system C-terminal sorting" evidence="2">
    <location>
        <begin position="188"/>
        <end position="255"/>
    </location>
</feature>
<evidence type="ECO:0000313" key="4">
    <source>
        <dbReference type="Proteomes" id="UP000290283"/>
    </source>
</evidence>
<dbReference type="Pfam" id="PF18962">
    <property type="entry name" value="Por_Secre_tail"/>
    <property type="match status" value="1"/>
</dbReference>
<evidence type="ECO:0000256" key="1">
    <source>
        <dbReference type="ARBA" id="ARBA00022729"/>
    </source>
</evidence>
<comment type="caution">
    <text evidence="3">The sequence shown here is derived from an EMBL/GenBank/DDBJ whole genome shotgun (WGS) entry which is preliminary data.</text>
</comment>
<evidence type="ECO:0000313" key="3">
    <source>
        <dbReference type="EMBL" id="RXR20589.1"/>
    </source>
</evidence>
<sequence length="258" mass="27825">MLLDDYSCVSNTNCNILKVTDWQPNTTNCPTNSSPICDAFNFNVTNTGIDAKTQFPDNNYDCLLSTPNSSWFHFTVGNSGNLNFILTASSDIDYIVYGPFTSLENANAACGNYGNSGGGNVIDCGFSTAATEFVDITGAISNQVYVILITNFSGATQSIDVSAPTNGTGTFSCAALGLESFENDLISIYPNPFHDVIEMKLNTDAVIKIHDFTGKEILSKNYSANNKKVDLSELKIGTYIMKVTTAEGLTRISKIVKL</sequence>
<organism evidence="3 4">
    <name type="scientific">Flavobacterium amnicola</name>
    <dbReference type="NCBI Taxonomy" id="2506422"/>
    <lineage>
        <taxon>Bacteria</taxon>
        <taxon>Pseudomonadati</taxon>
        <taxon>Bacteroidota</taxon>
        <taxon>Flavobacteriia</taxon>
        <taxon>Flavobacteriales</taxon>
        <taxon>Flavobacteriaceae</taxon>
        <taxon>Flavobacterium</taxon>
    </lineage>
</organism>
<gene>
    <name evidence="3" type="ORF">EQG63_01255</name>
</gene>
<protein>
    <submittedName>
        <fullName evidence="3">T9SS type A sorting domain-containing protein</fullName>
    </submittedName>
</protein>
<keyword evidence="1" id="KW-0732">Signal</keyword>
<dbReference type="Proteomes" id="UP000290283">
    <property type="component" value="Unassembled WGS sequence"/>
</dbReference>
<dbReference type="NCBIfam" id="TIGR04183">
    <property type="entry name" value="Por_Secre_tail"/>
    <property type="match status" value="1"/>
</dbReference>
<name>A0A4Q1K7P6_9FLAO</name>
<dbReference type="EMBL" id="SBKO01000001">
    <property type="protein sequence ID" value="RXR20589.1"/>
    <property type="molecule type" value="Genomic_DNA"/>
</dbReference>
<accession>A0A4Q1K7P6</accession>
<reference evidence="4" key="1">
    <citation type="submission" date="2019-01" db="EMBL/GenBank/DDBJ databases">
        <title>Cytophagaceae bacterium strain CAR-16.</title>
        <authorList>
            <person name="Chen W.-M."/>
        </authorList>
    </citation>
    <scope>NUCLEOTIDE SEQUENCE [LARGE SCALE GENOMIC DNA]</scope>
    <source>
        <strain evidence="4">LLJ-11</strain>
    </source>
</reference>